<dbReference type="EMBL" id="BMAV01020204">
    <property type="protein sequence ID" value="GFY73573.1"/>
    <property type="molecule type" value="Genomic_DNA"/>
</dbReference>
<gene>
    <name evidence="1" type="ORF">TNIN_210401</name>
</gene>
<proteinExistence type="predicted"/>
<evidence type="ECO:0000313" key="1">
    <source>
        <dbReference type="EMBL" id="GFY73573.1"/>
    </source>
</evidence>
<protein>
    <submittedName>
        <fullName evidence="1">Uncharacterized protein</fullName>
    </submittedName>
</protein>
<comment type="caution">
    <text evidence="1">The sequence shown here is derived from an EMBL/GenBank/DDBJ whole genome shotgun (WGS) entry which is preliminary data.</text>
</comment>
<reference evidence="1" key="1">
    <citation type="submission" date="2020-08" db="EMBL/GenBank/DDBJ databases">
        <title>Multicomponent nature underlies the extraordinary mechanical properties of spider dragline silk.</title>
        <authorList>
            <person name="Kono N."/>
            <person name="Nakamura H."/>
            <person name="Mori M."/>
            <person name="Yoshida Y."/>
            <person name="Ohtoshi R."/>
            <person name="Malay A.D."/>
            <person name="Moran D.A.P."/>
            <person name="Tomita M."/>
            <person name="Numata K."/>
            <person name="Arakawa K."/>
        </authorList>
    </citation>
    <scope>NUCLEOTIDE SEQUENCE</scope>
</reference>
<dbReference type="Proteomes" id="UP000886998">
    <property type="component" value="Unassembled WGS sequence"/>
</dbReference>
<name>A0A8X6YML2_9ARAC</name>
<evidence type="ECO:0000313" key="2">
    <source>
        <dbReference type="Proteomes" id="UP000886998"/>
    </source>
</evidence>
<accession>A0A8X6YML2</accession>
<organism evidence="1 2">
    <name type="scientific">Trichonephila inaurata madagascariensis</name>
    <dbReference type="NCBI Taxonomy" id="2747483"/>
    <lineage>
        <taxon>Eukaryota</taxon>
        <taxon>Metazoa</taxon>
        <taxon>Ecdysozoa</taxon>
        <taxon>Arthropoda</taxon>
        <taxon>Chelicerata</taxon>
        <taxon>Arachnida</taxon>
        <taxon>Araneae</taxon>
        <taxon>Araneomorphae</taxon>
        <taxon>Entelegynae</taxon>
        <taxon>Araneoidea</taxon>
        <taxon>Nephilidae</taxon>
        <taxon>Trichonephila</taxon>
        <taxon>Trichonephila inaurata</taxon>
    </lineage>
</organism>
<keyword evidence="2" id="KW-1185">Reference proteome</keyword>
<sequence>MLKDLSFELMECGFDDLRSMDCHFREGLALFMGSFQSNRPFPRGIPFKHFPVHPVPPNADHDLLWIEVMFDSRLYCILDSIHFFLCKGTISYLP</sequence>
<dbReference type="AlphaFoldDB" id="A0A8X6YML2"/>